<proteinExistence type="predicted"/>
<sequence>MAEFWLRVMGSAAIASLVVTGVMACEGSLRLTGLSKQRPEQSQDKSDQEPPDREYASPHNLARL</sequence>
<feature type="compositionally biased region" description="Basic and acidic residues" evidence="1">
    <location>
        <begin position="37"/>
        <end position="56"/>
    </location>
</feature>
<evidence type="ECO:0008006" key="4">
    <source>
        <dbReference type="Google" id="ProtNLM"/>
    </source>
</evidence>
<organism evidence="2 3">
    <name type="scientific">Microvirga vignae</name>
    <dbReference type="NCBI Taxonomy" id="1225564"/>
    <lineage>
        <taxon>Bacteria</taxon>
        <taxon>Pseudomonadati</taxon>
        <taxon>Pseudomonadota</taxon>
        <taxon>Alphaproteobacteria</taxon>
        <taxon>Hyphomicrobiales</taxon>
        <taxon>Methylobacteriaceae</taxon>
        <taxon>Microvirga</taxon>
    </lineage>
</organism>
<dbReference type="EMBL" id="LCYG01000046">
    <property type="protein sequence ID" value="KLK91731.1"/>
    <property type="molecule type" value="Genomic_DNA"/>
</dbReference>
<protein>
    <recommendedName>
        <fullName evidence="4">Lipoprotein</fullName>
    </recommendedName>
</protein>
<evidence type="ECO:0000256" key="1">
    <source>
        <dbReference type="SAM" id="MobiDB-lite"/>
    </source>
</evidence>
<dbReference type="Proteomes" id="UP000035489">
    <property type="component" value="Unassembled WGS sequence"/>
</dbReference>
<dbReference type="AlphaFoldDB" id="A0A0H1RA38"/>
<accession>A0A0H1RA38</accession>
<evidence type="ECO:0000313" key="3">
    <source>
        <dbReference type="Proteomes" id="UP000035489"/>
    </source>
</evidence>
<keyword evidence="3" id="KW-1185">Reference proteome</keyword>
<comment type="caution">
    <text evidence="2">The sequence shown here is derived from an EMBL/GenBank/DDBJ whole genome shotgun (WGS) entry which is preliminary data.</text>
</comment>
<dbReference type="RefSeq" id="WP_047190479.1">
    <property type="nucleotide sequence ID" value="NZ_LCYG01000046.1"/>
</dbReference>
<reference evidence="2 3" key="1">
    <citation type="submission" date="2015-05" db="EMBL/GenBank/DDBJ databases">
        <title>Draft genome sequence of Microvirga vignae strain BR3299, a novel nitrogen fixing bacteria isolated from Brazil semi-aired region.</title>
        <authorList>
            <person name="Zilli J.E."/>
            <person name="Passos S.R."/>
            <person name="Leite J."/>
            <person name="Baldani J.I."/>
            <person name="Xavier G.R."/>
            <person name="Rumjaneck N.G."/>
            <person name="Simoes-Araujo J.L."/>
        </authorList>
    </citation>
    <scope>NUCLEOTIDE SEQUENCE [LARGE SCALE GENOMIC DNA]</scope>
    <source>
        <strain evidence="2 3">BR3299</strain>
    </source>
</reference>
<evidence type="ECO:0000313" key="2">
    <source>
        <dbReference type="EMBL" id="KLK91731.1"/>
    </source>
</evidence>
<dbReference type="PATRIC" id="fig|1225564.3.peg.4823"/>
<gene>
    <name evidence="2" type="ORF">AA309_18415</name>
</gene>
<dbReference type="PROSITE" id="PS51257">
    <property type="entry name" value="PROKAR_LIPOPROTEIN"/>
    <property type="match status" value="1"/>
</dbReference>
<name>A0A0H1RA38_9HYPH</name>
<feature type="region of interest" description="Disordered" evidence="1">
    <location>
        <begin position="31"/>
        <end position="64"/>
    </location>
</feature>